<dbReference type="OrthoDB" id="1150878at2"/>
<protein>
    <submittedName>
        <fullName evidence="3">Outer membrane protein with beta-barrel domain</fullName>
    </submittedName>
</protein>
<feature type="chain" id="PRO_5016262929" evidence="1">
    <location>
        <begin position="21"/>
        <end position="228"/>
    </location>
</feature>
<reference evidence="3 4" key="1">
    <citation type="submission" date="2018-06" db="EMBL/GenBank/DDBJ databases">
        <title>Genomic Encyclopedia of Archaeal and Bacterial Type Strains, Phase II (KMG-II): from individual species to whole genera.</title>
        <authorList>
            <person name="Goeker M."/>
        </authorList>
    </citation>
    <scope>NUCLEOTIDE SEQUENCE [LARGE SCALE GENOMIC DNA]</scope>
    <source>
        <strain evidence="3 4">DSM 27372</strain>
    </source>
</reference>
<dbReference type="Proteomes" id="UP000248198">
    <property type="component" value="Unassembled WGS sequence"/>
</dbReference>
<feature type="domain" description="Outer membrane protein beta-barrel" evidence="2">
    <location>
        <begin position="20"/>
        <end position="206"/>
    </location>
</feature>
<evidence type="ECO:0000313" key="3">
    <source>
        <dbReference type="EMBL" id="PYF72375.1"/>
    </source>
</evidence>
<keyword evidence="1" id="KW-0732">Signal</keyword>
<name>A0A318U9W0_9SPHI</name>
<dbReference type="EMBL" id="QKLU01000006">
    <property type="protein sequence ID" value="PYF72375.1"/>
    <property type="molecule type" value="Genomic_DNA"/>
</dbReference>
<dbReference type="RefSeq" id="WP_110833110.1">
    <property type="nucleotide sequence ID" value="NZ_QKLU01000006.1"/>
</dbReference>
<dbReference type="AlphaFoldDB" id="A0A318U9W0"/>
<comment type="caution">
    <text evidence="3">The sequence shown here is derived from an EMBL/GenBank/DDBJ whole genome shotgun (WGS) entry which is preliminary data.</text>
</comment>
<proteinExistence type="predicted"/>
<evidence type="ECO:0000313" key="4">
    <source>
        <dbReference type="Proteomes" id="UP000248198"/>
    </source>
</evidence>
<dbReference type="InterPro" id="IPR025665">
    <property type="entry name" value="Beta-barrel_OMP_2"/>
</dbReference>
<feature type="signal peptide" evidence="1">
    <location>
        <begin position="1"/>
        <end position="20"/>
    </location>
</feature>
<evidence type="ECO:0000256" key="1">
    <source>
        <dbReference type="SAM" id="SignalP"/>
    </source>
</evidence>
<gene>
    <name evidence="3" type="ORF">B0O44_10624</name>
</gene>
<sequence>MKKLVLSLAVLAGLGFSASAQNNPVKFGVKAGVAFSNVSFSSSGLNVSGDTRTSFYIGGTVDLPVSELFSVQPGLSYIGKGTKQKVSGSVTMNGQTTSVTAEETLSPGYLEIPVNLIANFKAGEGKFFVGAGPYYAFGIAGKIKGKQTTTSGGNTSTVTEDEKIKFGSGSDAHLKRGDFGVNVLAGYQLKSGLSFNAGYGLGLSNVVNSGQDGKAKNRVFTVGLGFAF</sequence>
<organism evidence="3 4">
    <name type="scientific">Pedobacter nutrimenti</name>
    <dbReference type="NCBI Taxonomy" id="1241337"/>
    <lineage>
        <taxon>Bacteria</taxon>
        <taxon>Pseudomonadati</taxon>
        <taxon>Bacteroidota</taxon>
        <taxon>Sphingobacteriia</taxon>
        <taxon>Sphingobacteriales</taxon>
        <taxon>Sphingobacteriaceae</taxon>
        <taxon>Pedobacter</taxon>
    </lineage>
</organism>
<evidence type="ECO:0000259" key="2">
    <source>
        <dbReference type="Pfam" id="PF13568"/>
    </source>
</evidence>
<keyword evidence="4" id="KW-1185">Reference proteome</keyword>
<accession>A0A318U9W0</accession>
<dbReference type="Pfam" id="PF13568">
    <property type="entry name" value="OMP_b-brl_2"/>
    <property type="match status" value="1"/>
</dbReference>